<organism evidence="1 2">
    <name type="scientific">Symbiodinium microadriaticum</name>
    <name type="common">Dinoflagellate</name>
    <name type="synonym">Zooxanthella microadriatica</name>
    <dbReference type="NCBI Taxonomy" id="2951"/>
    <lineage>
        <taxon>Eukaryota</taxon>
        <taxon>Sar</taxon>
        <taxon>Alveolata</taxon>
        <taxon>Dinophyceae</taxon>
        <taxon>Suessiales</taxon>
        <taxon>Symbiodiniaceae</taxon>
        <taxon>Symbiodinium</taxon>
    </lineage>
</organism>
<keyword evidence="2" id="KW-1185">Reference proteome</keyword>
<dbReference type="EMBL" id="LSRX01000110">
    <property type="protein sequence ID" value="OLQ08814.1"/>
    <property type="molecule type" value="Genomic_DNA"/>
</dbReference>
<proteinExistence type="predicted"/>
<reference evidence="1 2" key="1">
    <citation type="submission" date="2016-02" db="EMBL/GenBank/DDBJ databases">
        <title>Genome analysis of coral dinoflagellate symbionts highlights evolutionary adaptations to a symbiotic lifestyle.</title>
        <authorList>
            <person name="Aranda M."/>
            <person name="Li Y."/>
            <person name="Liew Y.J."/>
            <person name="Baumgarten S."/>
            <person name="Simakov O."/>
            <person name="Wilson M."/>
            <person name="Piel J."/>
            <person name="Ashoor H."/>
            <person name="Bougouffa S."/>
            <person name="Bajic V.B."/>
            <person name="Ryu T."/>
            <person name="Ravasi T."/>
            <person name="Bayer T."/>
            <person name="Micklem G."/>
            <person name="Kim H."/>
            <person name="Bhak J."/>
            <person name="Lajeunesse T.C."/>
            <person name="Voolstra C.R."/>
        </authorList>
    </citation>
    <scope>NUCLEOTIDE SEQUENCE [LARGE SCALE GENOMIC DNA]</scope>
    <source>
        <strain evidence="1 2">CCMP2467</strain>
    </source>
</reference>
<evidence type="ECO:0000313" key="1">
    <source>
        <dbReference type="EMBL" id="OLQ08814.1"/>
    </source>
</evidence>
<sequence length="331" mass="36615">MCPIRRSVDQAYHDVPLFLHCLTEQVAALTAYAERLRERLVAMLSKRRLLDLKLDEIALSGLEDSGKSRSIEVWMLRTVLLCTCKSQACGSSSGDRAAVHEVLRKALKHRFYPFAPGVAPEELEQLLLIHAFEDLLAKAQPERSWHAMLVIGWDAWWVLEYLGKDGSGLLLDVFFGMPGKGISLPTHRSSVLVTHPTYNDWAQVHGSGLVSSSTWRPWFAFEACKAVGRPTKLQVVENMDARDVGYNAIAWNPEVEKLACPPDGSLILVSRMESMARIFKDNLVLVWHGGRRDLEAAPAGKSSCSRIGSGAVKGPDACGAQGLHRNSHSYS</sequence>
<evidence type="ECO:0000313" key="2">
    <source>
        <dbReference type="Proteomes" id="UP000186817"/>
    </source>
</evidence>
<accession>A0A1Q9EN03</accession>
<dbReference type="OrthoDB" id="445872at2759"/>
<comment type="caution">
    <text evidence="1">The sequence shown here is derived from an EMBL/GenBank/DDBJ whole genome shotgun (WGS) entry which is preliminary data.</text>
</comment>
<dbReference type="AlphaFoldDB" id="A0A1Q9EN03"/>
<name>A0A1Q9EN03_SYMMI</name>
<gene>
    <name evidence="1" type="ORF">AK812_SmicGene7664</name>
</gene>
<dbReference type="Proteomes" id="UP000186817">
    <property type="component" value="Unassembled WGS sequence"/>
</dbReference>
<protein>
    <submittedName>
        <fullName evidence="1">Uncharacterized protein</fullName>
    </submittedName>
</protein>